<organism evidence="1 2">
    <name type="scientific">Clohesyomyces aquaticus</name>
    <dbReference type="NCBI Taxonomy" id="1231657"/>
    <lineage>
        <taxon>Eukaryota</taxon>
        <taxon>Fungi</taxon>
        <taxon>Dikarya</taxon>
        <taxon>Ascomycota</taxon>
        <taxon>Pezizomycotina</taxon>
        <taxon>Dothideomycetes</taxon>
        <taxon>Pleosporomycetidae</taxon>
        <taxon>Pleosporales</taxon>
        <taxon>Lindgomycetaceae</taxon>
        <taxon>Clohesyomyces</taxon>
    </lineage>
</organism>
<dbReference type="STRING" id="1231657.A0A1Y1ZSQ6"/>
<dbReference type="PANTHER" id="PTHR35394">
    <property type="entry name" value="DUF3176 DOMAIN-CONTAINING PROTEIN"/>
    <property type="match status" value="1"/>
</dbReference>
<gene>
    <name evidence="1" type="ORF">BCR34DRAFT_481322</name>
</gene>
<sequence length="59" mass="6474">SVFSAVAKAALILPVSEAIGQLKWMCFRDESRLWGFLAFDGASRGPWGSLILLGTTRFK</sequence>
<name>A0A1Y1ZSQ6_9PLEO</name>
<evidence type="ECO:0000313" key="1">
    <source>
        <dbReference type="EMBL" id="ORY13276.1"/>
    </source>
</evidence>
<dbReference type="AlphaFoldDB" id="A0A1Y1ZSQ6"/>
<feature type="non-terminal residue" evidence="1">
    <location>
        <position position="1"/>
    </location>
</feature>
<dbReference type="OrthoDB" id="5376804at2759"/>
<proteinExistence type="predicted"/>
<dbReference type="EMBL" id="MCFA01000043">
    <property type="protein sequence ID" value="ORY13276.1"/>
    <property type="molecule type" value="Genomic_DNA"/>
</dbReference>
<protein>
    <submittedName>
        <fullName evidence="1">Uncharacterized protein</fullName>
    </submittedName>
</protein>
<reference evidence="1 2" key="1">
    <citation type="submission" date="2016-07" db="EMBL/GenBank/DDBJ databases">
        <title>Pervasive Adenine N6-methylation of Active Genes in Fungi.</title>
        <authorList>
            <consortium name="DOE Joint Genome Institute"/>
            <person name="Mondo S.J."/>
            <person name="Dannebaum R.O."/>
            <person name="Kuo R.C."/>
            <person name="Labutti K."/>
            <person name="Haridas S."/>
            <person name="Kuo A."/>
            <person name="Salamov A."/>
            <person name="Ahrendt S.R."/>
            <person name="Lipzen A."/>
            <person name="Sullivan W."/>
            <person name="Andreopoulos W.B."/>
            <person name="Clum A."/>
            <person name="Lindquist E."/>
            <person name="Daum C."/>
            <person name="Ramamoorthy G.K."/>
            <person name="Gryganskyi A."/>
            <person name="Culley D."/>
            <person name="Magnuson J.K."/>
            <person name="James T.Y."/>
            <person name="O'Malley M.A."/>
            <person name="Stajich J.E."/>
            <person name="Spatafora J.W."/>
            <person name="Visel A."/>
            <person name="Grigoriev I.V."/>
        </authorList>
    </citation>
    <scope>NUCLEOTIDE SEQUENCE [LARGE SCALE GENOMIC DNA]</scope>
    <source>
        <strain evidence="1 2">CBS 115471</strain>
    </source>
</reference>
<dbReference type="Pfam" id="PF11374">
    <property type="entry name" value="DUF3176"/>
    <property type="match status" value="1"/>
</dbReference>
<evidence type="ECO:0000313" key="2">
    <source>
        <dbReference type="Proteomes" id="UP000193144"/>
    </source>
</evidence>
<accession>A0A1Y1ZSQ6</accession>
<dbReference type="PANTHER" id="PTHR35394:SF5">
    <property type="entry name" value="DUF3176 DOMAIN-CONTAINING PROTEIN"/>
    <property type="match status" value="1"/>
</dbReference>
<dbReference type="Proteomes" id="UP000193144">
    <property type="component" value="Unassembled WGS sequence"/>
</dbReference>
<dbReference type="InterPro" id="IPR021514">
    <property type="entry name" value="DUF3176"/>
</dbReference>
<keyword evidence="2" id="KW-1185">Reference proteome</keyword>
<comment type="caution">
    <text evidence="1">The sequence shown here is derived from an EMBL/GenBank/DDBJ whole genome shotgun (WGS) entry which is preliminary data.</text>
</comment>